<comment type="caution">
    <text evidence="2">The sequence shown here is derived from an EMBL/GenBank/DDBJ whole genome shotgun (WGS) entry which is preliminary data.</text>
</comment>
<organism evidence="2 3">
    <name type="scientific">Ideonella margarita</name>
    <dbReference type="NCBI Taxonomy" id="2984191"/>
    <lineage>
        <taxon>Bacteria</taxon>
        <taxon>Pseudomonadati</taxon>
        <taxon>Pseudomonadota</taxon>
        <taxon>Betaproteobacteria</taxon>
        <taxon>Burkholderiales</taxon>
        <taxon>Sphaerotilaceae</taxon>
        <taxon>Ideonella</taxon>
    </lineage>
</organism>
<feature type="signal peptide" evidence="1">
    <location>
        <begin position="1"/>
        <end position="24"/>
    </location>
</feature>
<dbReference type="InterPro" id="IPR025737">
    <property type="entry name" value="FApF"/>
</dbReference>
<evidence type="ECO:0000256" key="1">
    <source>
        <dbReference type="SAM" id="SignalP"/>
    </source>
</evidence>
<dbReference type="Pfam" id="PF13557">
    <property type="entry name" value="Phenol_MetA_deg"/>
    <property type="match status" value="1"/>
</dbReference>
<protein>
    <submittedName>
        <fullName evidence="2">Transporter</fullName>
    </submittedName>
</protein>
<proteinExistence type="predicted"/>
<reference evidence="2 3" key="1">
    <citation type="submission" date="2024-04" db="EMBL/GenBank/DDBJ databases">
        <title>Novel species of the genus Ideonella isolated from streams.</title>
        <authorList>
            <person name="Lu H."/>
        </authorList>
    </citation>
    <scope>NUCLEOTIDE SEQUENCE [LARGE SCALE GENOMIC DNA]</scope>
    <source>
        <strain evidence="2 3">LYT19W</strain>
    </source>
</reference>
<dbReference type="RefSeq" id="WP_341399574.1">
    <property type="nucleotide sequence ID" value="NZ_JBBUTI010000008.1"/>
</dbReference>
<dbReference type="Proteomes" id="UP001379945">
    <property type="component" value="Unassembled WGS sequence"/>
</dbReference>
<gene>
    <name evidence="2" type="ORF">AACH00_13000</name>
</gene>
<keyword evidence="1" id="KW-0732">Signal</keyword>
<feature type="chain" id="PRO_5046827781" evidence="1">
    <location>
        <begin position="25"/>
        <end position="335"/>
    </location>
</feature>
<keyword evidence="3" id="KW-1185">Reference proteome</keyword>
<accession>A0ABU9C6J2</accession>
<sequence>MSQRFGASALTLAIMAAFFGPAQATENQSVRALLGAPGQEMTTPQLPGWYGQVWGQSYTATTFRDSAGNDQSASVGNGVTAVRGGKISAVALVPRVTYVSETMLGDGRLGISATLPIVNLDVNTTLTGVFPAGFPAAMATAVQAGLNAKAATSSGTVTGLADMEIAPFIDFQDDESRLVLLAAVVAPTGDYKASRAVNTGSGKFWTFRPGFLYGRAWENGWEFGTRVTYSFNTENSDTQVRSGQYLHADASVMYRLNDLWRVGLNGYVLKQTTKDKGPNVAADGNKAQILAVGPSVGYTSESGVWAADLKVLPEFKVRNRPEGTVGWVRLMMRLD</sequence>
<dbReference type="EMBL" id="JBBUTI010000008">
    <property type="protein sequence ID" value="MEK8047271.1"/>
    <property type="molecule type" value="Genomic_DNA"/>
</dbReference>
<evidence type="ECO:0000313" key="3">
    <source>
        <dbReference type="Proteomes" id="UP001379945"/>
    </source>
</evidence>
<evidence type="ECO:0000313" key="2">
    <source>
        <dbReference type="EMBL" id="MEK8047271.1"/>
    </source>
</evidence>
<name>A0ABU9C6J2_9BURK</name>